<accession>A0ABW3C2V3</accession>
<dbReference type="Proteomes" id="UP001597124">
    <property type="component" value="Unassembled WGS sequence"/>
</dbReference>
<organism evidence="6 7">
    <name type="scientific">Sphingosinicella xenopeptidilytica</name>
    <dbReference type="NCBI Taxonomy" id="364098"/>
    <lineage>
        <taxon>Bacteria</taxon>
        <taxon>Pseudomonadati</taxon>
        <taxon>Pseudomonadota</taxon>
        <taxon>Alphaproteobacteria</taxon>
        <taxon>Sphingomonadales</taxon>
        <taxon>Sphingosinicellaceae</taxon>
        <taxon>Sphingosinicella</taxon>
    </lineage>
</organism>
<feature type="active site" description="Proton acceptor" evidence="4">
    <location>
        <position position="194"/>
    </location>
</feature>
<dbReference type="PANTHER" id="PTHR14226:SF78">
    <property type="entry name" value="SLR0060 PROTEIN"/>
    <property type="match status" value="1"/>
</dbReference>
<keyword evidence="3 4" id="KW-0443">Lipid metabolism</keyword>
<dbReference type="RefSeq" id="WP_381488165.1">
    <property type="nucleotide sequence ID" value="NZ_JBHTIK010000004.1"/>
</dbReference>
<dbReference type="InterPro" id="IPR050301">
    <property type="entry name" value="NTE"/>
</dbReference>
<dbReference type="InterPro" id="IPR002641">
    <property type="entry name" value="PNPLA_dom"/>
</dbReference>
<dbReference type="InterPro" id="IPR016035">
    <property type="entry name" value="Acyl_Trfase/lysoPLipase"/>
</dbReference>
<feature type="domain" description="PNPLA" evidence="5">
    <location>
        <begin position="8"/>
        <end position="207"/>
    </location>
</feature>
<evidence type="ECO:0000256" key="2">
    <source>
        <dbReference type="ARBA" id="ARBA00022963"/>
    </source>
</evidence>
<keyword evidence="7" id="KW-1185">Reference proteome</keyword>
<reference evidence="7" key="1">
    <citation type="journal article" date="2019" name="Int. J. Syst. Evol. Microbiol.">
        <title>The Global Catalogue of Microorganisms (GCM) 10K type strain sequencing project: providing services to taxonomists for standard genome sequencing and annotation.</title>
        <authorList>
            <consortium name="The Broad Institute Genomics Platform"/>
            <consortium name="The Broad Institute Genome Sequencing Center for Infectious Disease"/>
            <person name="Wu L."/>
            <person name="Ma J."/>
        </authorList>
    </citation>
    <scope>NUCLEOTIDE SEQUENCE [LARGE SCALE GENOMIC DNA]</scope>
    <source>
        <strain evidence="7">CCUG 52537</strain>
    </source>
</reference>
<evidence type="ECO:0000256" key="1">
    <source>
        <dbReference type="ARBA" id="ARBA00022801"/>
    </source>
</evidence>
<dbReference type="SUPFAM" id="SSF52151">
    <property type="entry name" value="FabD/lysophospholipase-like"/>
    <property type="match status" value="1"/>
</dbReference>
<feature type="active site" description="Nucleophile" evidence="4">
    <location>
        <position position="42"/>
    </location>
</feature>
<comment type="caution">
    <text evidence="6">The sequence shown here is derived from an EMBL/GenBank/DDBJ whole genome shotgun (WGS) entry which is preliminary data.</text>
</comment>
<dbReference type="PROSITE" id="PS51635">
    <property type="entry name" value="PNPLA"/>
    <property type="match status" value="1"/>
</dbReference>
<proteinExistence type="predicted"/>
<sequence length="338" mass="37311">MATKTINLALQGGGSHGAFTWGVLDRLLEDKRIELSAISGTSAGAMNAAALAQGWMSGGREGARESLDRFWKRVSDAAMFVPVRDTPWDTWWNAWTGHGAPGREMLRQVSRAVSPYQFNPAGLNPLRDIVADSFDFEKIGSCKALTLFIAATNVFTGKVRVFSGHEVTADVLAASACLPQLFQAVEIDGEPYWDGGYMGNPALFPLFYHEGPEDILLVQVSPIERRQTPTSVEDIDNRIDEIAFNGSLLRELRAIEFVDRLIGEGQIVAGKRYRKILMHRVDGGDELTAYPPATKMNADWPFLTALRDLGRVKAEHWLKANYAAVGKRATLDLRGIFE</sequence>
<keyword evidence="1 4" id="KW-0378">Hydrolase</keyword>
<evidence type="ECO:0000259" key="5">
    <source>
        <dbReference type="PROSITE" id="PS51635"/>
    </source>
</evidence>
<dbReference type="Gene3D" id="3.40.1090.10">
    <property type="entry name" value="Cytosolic phospholipase A2 catalytic domain"/>
    <property type="match status" value="2"/>
</dbReference>
<feature type="short sequence motif" description="DGA/G" evidence="4">
    <location>
        <begin position="194"/>
        <end position="196"/>
    </location>
</feature>
<evidence type="ECO:0000256" key="3">
    <source>
        <dbReference type="ARBA" id="ARBA00023098"/>
    </source>
</evidence>
<feature type="short sequence motif" description="GXSXG" evidence="4">
    <location>
        <begin position="40"/>
        <end position="44"/>
    </location>
</feature>
<feature type="short sequence motif" description="GXGXXG" evidence="4">
    <location>
        <begin position="12"/>
        <end position="17"/>
    </location>
</feature>
<keyword evidence="2 4" id="KW-0442">Lipid degradation</keyword>
<gene>
    <name evidence="6" type="ORF">ACFQ00_06910</name>
</gene>
<dbReference type="EMBL" id="JBHTIK010000004">
    <property type="protein sequence ID" value="MFD0848047.1"/>
    <property type="molecule type" value="Genomic_DNA"/>
</dbReference>
<dbReference type="Pfam" id="PF01734">
    <property type="entry name" value="Patatin"/>
    <property type="match status" value="1"/>
</dbReference>
<evidence type="ECO:0000256" key="4">
    <source>
        <dbReference type="PROSITE-ProRule" id="PRU01161"/>
    </source>
</evidence>
<dbReference type="PANTHER" id="PTHR14226">
    <property type="entry name" value="NEUROPATHY TARGET ESTERASE/SWISS CHEESE D.MELANOGASTER"/>
    <property type="match status" value="1"/>
</dbReference>
<protein>
    <submittedName>
        <fullName evidence="6">Patatin-like phospholipase family protein</fullName>
    </submittedName>
</protein>
<evidence type="ECO:0000313" key="7">
    <source>
        <dbReference type="Proteomes" id="UP001597124"/>
    </source>
</evidence>
<name>A0ABW3C2V3_SPHXN</name>
<evidence type="ECO:0000313" key="6">
    <source>
        <dbReference type="EMBL" id="MFD0848047.1"/>
    </source>
</evidence>